<dbReference type="EMBL" id="JAGINW010000001">
    <property type="protein sequence ID" value="MBP2322105.1"/>
    <property type="molecule type" value="Genomic_DNA"/>
</dbReference>
<comment type="caution">
    <text evidence="2">The sequence shown here is derived from an EMBL/GenBank/DDBJ whole genome shotgun (WGS) entry which is preliminary data.</text>
</comment>
<reference evidence="2 3" key="1">
    <citation type="submission" date="2021-03" db="EMBL/GenBank/DDBJ databases">
        <title>Sequencing the genomes of 1000 actinobacteria strains.</title>
        <authorList>
            <person name="Klenk H.-P."/>
        </authorList>
    </citation>
    <scope>NUCLEOTIDE SEQUENCE [LARGE SCALE GENOMIC DNA]</scope>
    <source>
        <strain evidence="2 3">DSM 46670</strain>
    </source>
</reference>
<dbReference type="RefSeq" id="WP_209637353.1">
    <property type="nucleotide sequence ID" value="NZ_JAGINW010000001.1"/>
</dbReference>
<evidence type="ECO:0008006" key="4">
    <source>
        <dbReference type="Google" id="ProtNLM"/>
    </source>
</evidence>
<keyword evidence="3" id="KW-1185">Reference proteome</keyword>
<evidence type="ECO:0000313" key="2">
    <source>
        <dbReference type="EMBL" id="MBP2322105.1"/>
    </source>
</evidence>
<feature type="region of interest" description="Disordered" evidence="1">
    <location>
        <begin position="1"/>
        <end position="24"/>
    </location>
</feature>
<proteinExistence type="predicted"/>
<evidence type="ECO:0000256" key="1">
    <source>
        <dbReference type="SAM" id="MobiDB-lite"/>
    </source>
</evidence>
<sequence length="125" mass="13249">MFIADGGGSASSPTATGPQTLKVDPPAIPGARDAFYEAAEKIEALVQRLNSISTPPWANDPVSKTTADRFDNGTADMGTNAAINALTKYGVELRNTGDALNEAYKEYVRVEGTNTEKWKGQAIEA</sequence>
<gene>
    <name evidence="2" type="ORF">JOF56_002490</name>
</gene>
<organism evidence="2 3">
    <name type="scientific">Kibdelosporangium banguiense</name>
    <dbReference type="NCBI Taxonomy" id="1365924"/>
    <lineage>
        <taxon>Bacteria</taxon>
        <taxon>Bacillati</taxon>
        <taxon>Actinomycetota</taxon>
        <taxon>Actinomycetes</taxon>
        <taxon>Pseudonocardiales</taxon>
        <taxon>Pseudonocardiaceae</taxon>
        <taxon>Kibdelosporangium</taxon>
    </lineage>
</organism>
<dbReference type="Proteomes" id="UP001519332">
    <property type="component" value="Unassembled WGS sequence"/>
</dbReference>
<protein>
    <recommendedName>
        <fullName evidence="4">PE domain-containing protein</fullName>
    </recommendedName>
</protein>
<accession>A0ABS4TCF0</accession>
<feature type="region of interest" description="Disordered" evidence="1">
    <location>
        <begin position="53"/>
        <end position="76"/>
    </location>
</feature>
<evidence type="ECO:0000313" key="3">
    <source>
        <dbReference type="Proteomes" id="UP001519332"/>
    </source>
</evidence>
<name>A0ABS4TCF0_9PSEU</name>